<feature type="compositionally biased region" description="Basic and acidic residues" evidence="1">
    <location>
        <begin position="152"/>
        <end position="162"/>
    </location>
</feature>
<reference evidence="2 3" key="1">
    <citation type="submission" date="2015-10" db="EMBL/GenBank/DDBJ databases">
        <title>Full genome of DAOMC 229536 Phialocephala scopiformis, a fungal endophyte of spruce producing the potent anti-insectan compound rugulosin.</title>
        <authorList>
            <consortium name="DOE Joint Genome Institute"/>
            <person name="Walker A.K."/>
            <person name="Frasz S.L."/>
            <person name="Seifert K.A."/>
            <person name="Miller J.D."/>
            <person name="Mondo S.J."/>
            <person name="Labutti K."/>
            <person name="Lipzen A."/>
            <person name="Dockter R."/>
            <person name="Kennedy M."/>
            <person name="Grigoriev I.V."/>
            <person name="Spatafora J.W."/>
        </authorList>
    </citation>
    <scope>NUCLEOTIDE SEQUENCE [LARGE SCALE GENOMIC DNA]</scope>
    <source>
        <strain evidence="2 3">CBS 120377</strain>
    </source>
</reference>
<proteinExistence type="predicted"/>
<protein>
    <submittedName>
        <fullName evidence="2">Uncharacterized protein</fullName>
    </submittedName>
</protein>
<name>A0A194WT11_MOLSC</name>
<dbReference type="RefSeq" id="XP_018065446.1">
    <property type="nucleotide sequence ID" value="XM_018206066.1"/>
</dbReference>
<dbReference type="KEGG" id="psco:LY89DRAFT_236650"/>
<evidence type="ECO:0000256" key="1">
    <source>
        <dbReference type="SAM" id="MobiDB-lite"/>
    </source>
</evidence>
<sequence length="185" mass="20566">MRTLFRMESGFNSRNFRRSTNSSQSSLQKPTMTGPSKKWFKPSLTTSSSSKKKSRTNTSLSTQSQTQTPFQQPREPQSQPQNPFQEPPPSQSQQSSNQDRPPPPTYTTSMPTPSSSGKPSKRSKAWKKTKEFLSSIGEPPTAEYDRQQAALRAEEGKVKTSGREAFGAVNYGPYHQGGPYQGGRL</sequence>
<dbReference type="GeneID" id="28815792"/>
<feature type="compositionally biased region" description="Low complexity" evidence="1">
    <location>
        <begin position="9"/>
        <end position="26"/>
    </location>
</feature>
<evidence type="ECO:0000313" key="3">
    <source>
        <dbReference type="Proteomes" id="UP000070700"/>
    </source>
</evidence>
<feature type="region of interest" description="Disordered" evidence="1">
    <location>
        <begin position="1"/>
        <end position="185"/>
    </location>
</feature>
<dbReference type="OrthoDB" id="3556770at2759"/>
<accession>A0A194WT11</accession>
<feature type="compositionally biased region" description="Low complexity" evidence="1">
    <location>
        <begin position="56"/>
        <end position="84"/>
    </location>
</feature>
<dbReference type="InParanoid" id="A0A194WT11"/>
<dbReference type="Proteomes" id="UP000070700">
    <property type="component" value="Unassembled WGS sequence"/>
</dbReference>
<dbReference type="EMBL" id="KQ947427">
    <property type="protein sequence ID" value="KUJ11091.1"/>
    <property type="molecule type" value="Genomic_DNA"/>
</dbReference>
<keyword evidence="3" id="KW-1185">Reference proteome</keyword>
<gene>
    <name evidence="2" type="ORF">LY89DRAFT_236650</name>
</gene>
<feature type="compositionally biased region" description="Low complexity" evidence="1">
    <location>
        <begin position="106"/>
        <end position="118"/>
    </location>
</feature>
<organism evidence="2 3">
    <name type="scientific">Mollisia scopiformis</name>
    <name type="common">Conifer needle endophyte fungus</name>
    <name type="synonym">Phialocephala scopiformis</name>
    <dbReference type="NCBI Taxonomy" id="149040"/>
    <lineage>
        <taxon>Eukaryota</taxon>
        <taxon>Fungi</taxon>
        <taxon>Dikarya</taxon>
        <taxon>Ascomycota</taxon>
        <taxon>Pezizomycotina</taxon>
        <taxon>Leotiomycetes</taxon>
        <taxon>Helotiales</taxon>
        <taxon>Mollisiaceae</taxon>
        <taxon>Mollisia</taxon>
    </lineage>
</organism>
<evidence type="ECO:0000313" key="2">
    <source>
        <dbReference type="EMBL" id="KUJ11091.1"/>
    </source>
</evidence>
<dbReference type="AlphaFoldDB" id="A0A194WT11"/>